<evidence type="ECO:0008006" key="3">
    <source>
        <dbReference type="Google" id="ProtNLM"/>
    </source>
</evidence>
<organism evidence="1 2">
    <name type="scientific">Reticulomyxa filosa</name>
    <dbReference type="NCBI Taxonomy" id="46433"/>
    <lineage>
        <taxon>Eukaryota</taxon>
        <taxon>Sar</taxon>
        <taxon>Rhizaria</taxon>
        <taxon>Retaria</taxon>
        <taxon>Foraminifera</taxon>
        <taxon>Monothalamids</taxon>
        <taxon>Reticulomyxidae</taxon>
        <taxon>Reticulomyxa</taxon>
    </lineage>
</organism>
<dbReference type="SUPFAM" id="SSF49899">
    <property type="entry name" value="Concanavalin A-like lectins/glucanases"/>
    <property type="match status" value="1"/>
</dbReference>
<dbReference type="EMBL" id="ASPP01024897">
    <property type="protein sequence ID" value="ETO08536.1"/>
    <property type="molecule type" value="Genomic_DNA"/>
</dbReference>
<dbReference type="Gene3D" id="2.60.120.200">
    <property type="match status" value="1"/>
</dbReference>
<dbReference type="InterPro" id="IPR013320">
    <property type="entry name" value="ConA-like_dom_sf"/>
</dbReference>
<reference evidence="1 2" key="1">
    <citation type="journal article" date="2013" name="Curr. Biol.">
        <title>The Genome of the Foraminiferan Reticulomyxa filosa.</title>
        <authorList>
            <person name="Glockner G."/>
            <person name="Hulsmann N."/>
            <person name="Schleicher M."/>
            <person name="Noegel A.A."/>
            <person name="Eichinger L."/>
            <person name="Gallinger C."/>
            <person name="Pawlowski J."/>
            <person name="Sierra R."/>
            <person name="Euteneuer U."/>
            <person name="Pillet L."/>
            <person name="Moustafa A."/>
            <person name="Platzer M."/>
            <person name="Groth M."/>
            <person name="Szafranski K."/>
            <person name="Schliwa M."/>
        </authorList>
    </citation>
    <scope>NUCLEOTIDE SEQUENCE [LARGE SCALE GENOMIC DNA]</scope>
</reference>
<dbReference type="AlphaFoldDB" id="X6M4G9"/>
<sequence length="393" mass="45171">MSSSALKESIKLSEKINKNEDFGENIHNIMCCIFREELDILTFQEYLFHCVSPYSPHWLLCFVPQLKRYSICHIVSVYIKGVPDEVYLDRRSISDYKNVLRTFTRLSNKILRGRITELDCYRYVTENTQPLTKHWIKFHASTIDNVDIAQLIVEYIQSLQVMNLPLNTTLDESYVRPPLTLSLWFYSDMLICPTANGVHTVLSAGVIDNGGFSFCIDNKGILEVTFGMKTSTKSLSNWLTEHKTVKIKYELSTNDDKKGSKRWLHILSTFDGSKLKLYINGKFRECDNNWNVNQTKSPIDQIQSKTIQLCVGGGFRKALVHDLRFYRGIASSKTNTIIPIYNGCSIQNSQTLELLLRWKGAKCIQNPKFSGSEETSFWFVDDGLPFQICSKNN</sequence>
<evidence type="ECO:0000313" key="2">
    <source>
        <dbReference type="Proteomes" id="UP000023152"/>
    </source>
</evidence>
<gene>
    <name evidence="1" type="ORF">RFI_28850</name>
</gene>
<dbReference type="Proteomes" id="UP000023152">
    <property type="component" value="Unassembled WGS sequence"/>
</dbReference>
<evidence type="ECO:0000313" key="1">
    <source>
        <dbReference type="EMBL" id="ETO08536.1"/>
    </source>
</evidence>
<comment type="caution">
    <text evidence="1">The sequence shown here is derived from an EMBL/GenBank/DDBJ whole genome shotgun (WGS) entry which is preliminary data.</text>
</comment>
<protein>
    <recommendedName>
        <fullName evidence="3">LamG-like jellyroll fold domain-containing protein</fullName>
    </recommendedName>
</protein>
<name>X6M4G9_RETFI</name>
<accession>X6M4G9</accession>
<proteinExistence type="predicted"/>
<keyword evidence="2" id="KW-1185">Reference proteome</keyword>